<gene>
    <name evidence="2" type="ORF">APT59_04765</name>
</gene>
<dbReference type="Pfam" id="PF11067">
    <property type="entry name" value="DUF2868"/>
    <property type="match status" value="1"/>
</dbReference>
<dbReference type="KEGG" id="por:APT59_04765"/>
<feature type="transmembrane region" description="Helical" evidence="1">
    <location>
        <begin position="104"/>
        <end position="127"/>
    </location>
</feature>
<reference evidence="2 3" key="1">
    <citation type="submission" date="2016-01" db="EMBL/GenBank/DDBJ databases">
        <title>Annotation of Pseudomonas oryzihabitans USDA-ARS-USMARC-56511.</title>
        <authorList>
            <person name="Harhay G.P."/>
            <person name="Harhay D.M."/>
            <person name="Smith T.P.L."/>
            <person name="Bono J.L."/>
            <person name="Heaton M.P."/>
            <person name="Clawson M.L."/>
            <person name="Chitko-Mckown C.G."/>
            <person name="Capik S.F."/>
            <person name="DeDonder K.D."/>
            <person name="Apley M.D."/>
            <person name="Lubbers B.V."/>
            <person name="White B.J."/>
            <person name="Larson R.L."/>
        </authorList>
    </citation>
    <scope>NUCLEOTIDE SEQUENCE [LARGE SCALE GENOMIC DNA]</scope>
    <source>
        <strain evidence="2 3">USDA-ARS-USMARC-56511</strain>
    </source>
</reference>
<dbReference type="Proteomes" id="UP000064137">
    <property type="component" value="Chromosome"/>
</dbReference>
<name>A0A0U4HC81_9PSED</name>
<keyword evidence="1" id="KW-0472">Membrane</keyword>
<feature type="transmembrane region" description="Helical" evidence="1">
    <location>
        <begin position="258"/>
        <end position="283"/>
    </location>
</feature>
<keyword evidence="1" id="KW-1133">Transmembrane helix</keyword>
<dbReference type="OrthoDB" id="6210861at2"/>
<keyword evidence="1" id="KW-0812">Transmembrane</keyword>
<proteinExistence type="predicted"/>
<evidence type="ECO:0000313" key="3">
    <source>
        <dbReference type="Proteomes" id="UP000064137"/>
    </source>
</evidence>
<evidence type="ECO:0000256" key="1">
    <source>
        <dbReference type="SAM" id="Phobius"/>
    </source>
</evidence>
<protein>
    <recommendedName>
        <fullName evidence="4">DUF2868 domain-containing protein</fullName>
    </recommendedName>
</protein>
<organism evidence="2 3">
    <name type="scientific">Pseudomonas oryzihabitans</name>
    <dbReference type="NCBI Taxonomy" id="47885"/>
    <lineage>
        <taxon>Bacteria</taxon>
        <taxon>Pseudomonadati</taxon>
        <taxon>Pseudomonadota</taxon>
        <taxon>Gammaproteobacteria</taxon>
        <taxon>Pseudomonadales</taxon>
        <taxon>Pseudomonadaceae</taxon>
        <taxon>Pseudomonas</taxon>
    </lineage>
</organism>
<feature type="transmembrane region" description="Helical" evidence="1">
    <location>
        <begin position="210"/>
        <end position="231"/>
    </location>
</feature>
<feature type="transmembrane region" description="Helical" evidence="1">
    <location>
        <begin position="72"/>
        <end position="92"/>
    </location>
</feature>
<dbReference type="AlphaFoldDB" id="A0A0U4HC81"/>
<evidence type="ECO:0008006" key="4">
    <source>
        <dbReference type="Google" id="ProtNLM"/>
    </source>
</evidence>
<dbReference type="EMBL" id="CP013987">
    <property type="protein sequence ID" value="ALZ83546.1"/>
    <property type="molecule type" value="Genomic_DNA"/>
</dbReference>
<dbReference type="RefSeq" id="WP_059313799.1">
    <property type="nucleotide sequence ID" value="NZ_CP013987.1"/>
</dbReference>
<accession>A0A0U4HC81</accession>
<sequence>MTAPPSPAFEDLWLTEALRLTEEDSGPLEDAEANRQARAAGGAFETRLVTRARLLGQRDGLLAARRRWRQGAVLAAWLLGIVALFCGAGLAAGALGDGSRPVNVFWALGSLLGLNLLSLAVWALGLLGGGRQLASPLARLWLWLSGRLARDARALHLGPALVGLLGRARLLPWALGGLVHGLWLLILGSALATLLALLSGRSYLFVWETTLLGSDTFVLLTQVLGALPHLLGFPLPDPASIAASGDAASPLAAARQAWAGWLLGVVLVYGLLPRLLLTLLCLWRWQRGRQRLRLDVERPGYLQLRERLLPTSERLGVNDAAPAHLPQQDAGGLTRTGDEALLVGIELSDHTWPPPLPEGVRDAGVLDDGQGRRHLLEQLTRYPARRLLIACDPRRSPDRGTLTLLAELSRCATATRIWLLPAPLGSKLDPIRLDDWRQALDALHLAHCEGDQTELAWLETNP</sequence>
<feature type="transmembrane region" description="Helical" evidence="1">
    <location>
        <begin position="178"/>
        <end position="198"/>
    </location>
</feature>
<dbReference type="InterPro" id="IPR021296">
    <property type="entry name" value="DUF2868"/>
</dbReference>
<evidence type="ECO:0000313" key="2">
    <source>
        <dbReference type="EMBL" id="ALZ83546.1"/>
    </source>
</evidence>